<dbReference type="GO" id="GO:0005737">
    <property type="term" value="C:cytoplasm"/>
    <property type="evidence" value="ECO:0007669"/>
    <property type="project" value="TreeGrafter"/>
</dbReference>
<feature type="region of interest" description="Disordered" evidence="2">
    <location>
        <begin position="747"/>
        <end position="797"/>
    </location>
</feature>
<feature type="compositionally biased region" description="Basic residues" evidence="2">
    <location>
        <begin position="1287"/>
        <end position="1297"/>
    </location>
</feature>
<name>W6ML61_9ASCO</name>
<dbReference type="Gene3D" id="1.25.40.10">
    <property type="entry name" value="Tetratricopeptide repeat domain"/>
    <property type="match status" value="2"/>
</dbReference>
<dbReference type="PANTHER" id="PTHR12601">
    <property type="entry name" value="EUKARYOTIC TRANSLATION INITIATION FACTOR 3 SUBUNIT EIF-3"/>
    <property type="match status" value="1"/>
</dbReference>
<dbReference type="CDD" id="cd15466">
    <property type="entry name" value="CLU-central"/>
    <property type="match status" value="1"/>
</dbReference>
<dbReference type="Pfam" id="PF13236">
    <property type="entry name" value="CLU"/>
    <property type="match status" value="1"/>
</dbReference>
<dbReference type="PROSITE" id="PS51823">
    <property type="entry name" value="CLU"/>
    <property type="match status" value="1"/>
</dbReference>
<dbReference type="GeneID" id="34520580"/>
<dbReference type="InterPro" id="IPR033646">
    <property type="entry name" value="CLU-central"/>
</dbReference>
<dbReference type="InterPro" id="IPR028275">
    <property type="entry name" value="CLU_N"/>
</dbReference>
<dbReference type="InterPro" id="IPR025697">
    <property type="entry name" value="CLU_dom"/>
</dbReference>
<feature type="domain" description="Clu" evidence="3">
    <location>
        <begin position="329"/>
        <end position="581"/>
    </location>
</feature>
<evidence type="ECO:0000259" key="3">
    <source>
        <dbReference type="PROSITE" id="PS51823"/>
    </source>
</evidence>
<dbReference type="Pfam" id="PF13424">
    <property type="entry name" value="TPR_12"/>
    <property type="match status" value="1"/>
</dbReference>
<reference evidence="4" key="2">
    <citation type="submission" date="2014-02" db="EMBL/GenBank/DDBJ databases">
        <title>Complete DNA sequence of /Kuraishia capsulata/ illustrates novel genomic features among budding yeasts (/Saccharomycotina/).</title>
        <authorList>
            <person name="Morales L."/>
            <person name="Noel B."/>
            <person name="Porcel B."/>
            <person name="Marcet-Houben M."/>
            <person name="Hullo M-F."/>
            <person name="Sacerdot C."/>
            <person name="Tekaia F."/>
            <person name="Leh-Louis V."/>
            <person name="Despons L."/>
            <person name="Khanna V."/>
            <person name="Aury J-M."/>
            <person name="Barbe V."/>
            <person name="Couloux A."/>
            <person name="Labadie K."/>
            <person name="Pelletier E."/>
            <person name="Souciet J-L."/>
            <person name="Boekhout T."/>
            <person name="Gabaldon T."/>
            <person name="Wincker P."/>
            <person name="Dujon B."/>
        </authorList>
    </citation>
    <scope>NUCLEOTIDE SEQUENCE</scope>
    <source>
        <strain evidence="4">CBS 1993</strain>
    </source>
</reference>
<feature type="region of interest" description="Disordered" evidence="2">
    <location>
        <begin position="1244"/>
        <end position="1297"/>
    </location>
</feature>
<dbReference type="Pfam" id="PF12807">
    <property type="entry name" value="eIF3_p135"/>
    <property type="match status" value="1"/>
</dbReference>
<dbReference type="HOGENOM" id="CLU_003256_2_0_1"/>
<feature type="compositionally biased region" description="Basic and acidic residues" evidence="2">
    <location>
        <begin position="1244"/>
        <end position="1254"/>
    </location>
</feature>
<dbReference type="InterPro" id="IPR011990">
    <property type="entry name" value="TPR-like_helical_dom_sf"/>
</dbReference>
<feature type="compositionally biased region" description="Basic and acidic residues" evidence="2">
    <location>
        <begin position="747"/>
        <end position="788"/>
    </location>
</feature>
<keyword evidence="1" id="KW-0963">Cytoplasm</keyword>
<accession>W6ML61</accession>
<dbReference type="RefSeq" id="XP_022459192.1">
    <property type="nucleotide sequence ID" value="XM_022601561.1"/>
</dbReference>
<dbReference type="InterPro" id="IPR027523">
    <property type="entry name" value="CLU_prot"/>
</dbReference>
<dbReference type="SUPFAM" id="SSF48452">
    <property type="entry name" value="TPR-like"/>
    <property type="match status" value="1"/>
</dbReference>
<gene>
    <name evidence="4" type="ORF">KUCA_T00003173001</name>
</gene>
<reference evidence="4" key="1">
    <citation type="submission" date="2013-12" db="EMBL/GenBank/DDBJ databases">
        <authorList>
            <person name="Genoscope - CEA"/>
        </authorList>
    </citation>
    <scope>NUCLEOTIDE SEQUENCE</scope>
    <source>
        <strain evidence="4">CBS 1993</strain>
    </source>
</reference>
<evidence type="ECO:0000256" key="2">
    <source>
        <dbReference type="SAM" id="MobiDB-lite"/>
    </source>
</evidence>
<evidence type="ECO:0000256" key="1">
    <source>
        <dbReference type="ARBA" id="ARBA00022490"/>
    </source>
</evidence>
<evidence type="ECO:0000313" key="4">
    <source>
        <dbReference type="EMBL" id="CDK27196.1"/>
    </source>
</evidence>
<evidence type="ECO:0000313" key="5">
    <source>
        <dbReference type="Proteomes" id="UP000019384"/>
    </source>
</evidence>
<dbReference type="PANTHER" id="PTHR12601:SF6">
    <property type="entry name" value="CLUSTERED MITOCHONDRIA PROTEIN HOMOLOG"/>
    <property type="match status" value="1"/>
</dbReference>
<dbReference type="EMBL" id="HG793128">
    <property type="protein sequence ID" value="CDK27196.1"/>
    <property type="molecule type" value="Genomic_DNA"/>
</dbReference>
<sequence>MTEDHTEETRNQEVEVHLTVKLPHEPGKIDFPVSSYTTIGEIFETLSNLPVTQQNSNFGLALDNEVLGDALPLSEFVDLAADKPSLTLVLKQLAYNEKLAREHISKVREIASLQLPAYFSPMNDASGVDAGASKLFELKFAEAKLEEKNENEEAEEPESPPHVTLTEEEKARVVAGVQSARDPIRLSDFSGSIPFTASPALKSLNLSAWSPVSVSNKAKGDLLYLSSQTIEGETFHITSHVSGFFVNNSSNTKFDRSPKQVSTTNGKQKFLKDHSLLALLEQLSPLFLQTRVKNATGYSSIPVESFAVPSNGFLSNPWLVQKPSKPQPDLGRSQSNFLQGGMDGADLQRDWNEEYQSTRELPKTTFQERIVRERLLNRAGFDFATSAVRGAAAVVRGEIEAINPAEDPSQYIYLRNGIFYSLCVDAGQYVESGGDLAARAAANKDLAGIRCLNRLDLPEVYHLCTVIVDFCGRRVICQTPVPGIFNENLSSENDGVDESKPFVVYGYDDDQKVLRNDEAFGKKLKPVADAFHLKPHHAWTRGGESSAEVATSAEIKGMKGNDGRSYVIELYRTTPLDISFIENHYNPESETSYPHREVTLRHEAVEEWWRRQIGYAVKTETERLEAEGSKAQEGEEAEKPNIVIDQTQFTFNPDVFSLNTPKEAPEEIKADEAKVREISKFVSEVLIPEFVKELENDEAVSPIDGEHLTTLLHKAGINVRYLGQVAEHVTKRMADLQSKQLERKLEIAEHNKKVDEEEKEKAKKAAEEENSEKETSDKESSETPKSEEATSEPSTESTAVDYIAHLASLQTLRMLLIQEMIARSAKFILREATLSLPFVFSPYVVAHFANCLLGRKLNPNPEISVDEELRWAYPEADVSFSSWSSESVLKQIESIVFKKYRFQLPAEWSELHIRPIPLLREISKKFGIQWLSRDYAFTPEAAKSLLVPEGSKTNKKSKKNAQPFEEKSTAHNVTFTVEDVVSLNPVVKDSVFRSTVVEEIWEAGRVSLSSGKREEGLALLNEAIIIYEQVYGSIHQDVAKAYSLLAQTYSDLGMPNEAVAFSRRSLRITERTSGIDSFETILGLLNTGYFEQRANSLINAFFVYKAAVDYWSFVYGEDHPSVINTVVNLGSMLQQAELHKESLALFTQALNLSQYVNGSDSVISALIRFQRAQLLTLTNNIAEAVKETKKSYLIYREAVGEDDKVTKETKNWADQFEKYLKHTKLQEKRQREIEAAELKKARQEAAALQKEKANGKKSKSPTVNSNPAIANQSVDDIMKFIEGKAPSKSKKKRGGKK</sequence>
<dbReference type="STRING" id="1382522.W6ML61"/>
<dbReference type="SMART" id="SM00028">
    <property type="entry name" value="TPR"/>
    <property type="match status" value="3"/>
</dbReference>
<organism evidence="4 5">
    <name type="scientific">Kuraishia capsulata CBS 1993</name>
    <dbReference type="NCBI Taxonomy" id="1382522"/>
    <lineage>
        <taxon>Eukaryota</taxon>
        <taxon>Fungi</taxon>
        <taxon>Dikarya</taxon>
        <taxon>Ascomycota</taxon>
        <taxon>Saccharomycotina</taxon>
        <taxon>Pichiomycetes</taxon>
        <taxon>Pichiales</taxon>
        <taxon>Pichiaceae</taxon>
        <taxon>Kuraishia</taxon>
    </lineage>
</organism>
<dbReference type="SUPFAM" id="SSF103107">
    <property type="entry name" value="Hypothetical protein c14orf129, hspc210"/>
    <property type="match status" value="1"/>
</dbReference>
<dbReference type="InterPro" id="IPR019734">
    <property type="entry name" value="TPR_rpt"/>
</dbReference>
<proteinExistence type="predicted"/>
<dbReference type="InterPro" id="IPR023231">
    <property type="entry name" value="GSKIP_dom_sf"/>
</dbReference>
<keyword evidence="5" id="KW-1185">Reference proteome</keyword>
<dbReference type="Proteomes" id="UP000019384">
    <property type="component" value="Unassembled WGS sequence"/>
</dbReference>
<dbReference type="OrthoDB" id="1414216at2759"/>
<dbReference type="GO" id="GO:0003729">
    <property type="term" value="F:mRNA binding"/>
    <property type="evidence" value="ECO:0007669"/>
    <property type="project" value="TreeGrafter"/>
</dbReference>
<dbReference type="Pfam" id="PF15044">
    <property type="entry name" value="CLU_N"/>
    <property type="match status" value="1"/>
</dbReference>
<protein>
    <recommendedName>
        <fullName evidence="3">Clu domain-containing protein</fullName>
    </recommendedName>
</protein>
<feature type="compositionally biased region" description="Polar residues" evidence="2">
    <location>
        <begin position="1260"/>
        <end position="1274"/>
    </location>
</feature>
<dbReference type="GO" id="GO:0048312">
    <property type="term" value="P:intracellular distribution of mitochondria"/>
    <property type="evidence" value="ECO:0007669"/>
    <property type="project" value="TreeGrafter"/>
</dbReference>